<evidence type="ECO:0000256" key="2">
    <source>
        <dbReference type="ARBA" id="ARBA00022473"/>
    </source>
</evidence>
<dbReference type="Proteomes" id="UP001458880">
    <property type="component" value="Unassembled WGS sequence"/>
</dbReference>
<feature type="domain" description="Piwi" evidence="10">
    <location>
        <begin position="574"/>
        <end position="862"/>
    </location>
</feature>
<keyword evidence="2" id="KW-0217">Developmental protein</keyword>
<feature type="region of interest" description="Disordered" evidence="8">
    <location>
        <begin position="1"/>
        <end position="68"/>
    </location>
</feature>
<evidence type="ECO:0000256" key="5">
    <source>
        <dbReference type="ARBA" id="ARBA00022884"/>
    </source>
</evidence>
<feature type="compositionally biased region" description="Basic and acidic residues" evidence="8">
    <location>
        <begin position="18"/>
        <end position="27"/>
    </location>
</feature>
<comment type="caution">
    <text evidence="11">The sequence shown here is derived from an EMBL/GenBank/DDBJ whole genome shotgun (WGS) entry which is preliminary data.</text>
</comment>
<reference evidence="11 12" key="1">
    <citation type="journal article" date="2024" name="BMC Genomics">
        <title>De novo assembly and annotation of Popillia japonica's genome with initial clues to its potential as an invasive pest.</title>
        <authorList>
            <person name="Cucini C."/>
            <person name="Boschi S."/>
            <person name="Funari R."/>
            <person name="Cardaioli E."/>
            <person name="Iannotti N."/>
            <person name="Marturano G."/>
            <person name="Paoli F."/>
            <person name="Bruttini M."/>
            <person name="Carapelli A."/>
            <person name="Frati F."/>
            <person name="Nardi F."/>
        </authorList>
    </citation>
    <scope>NUCLEOTIDE SEQUENCE [LARGE SCALE GENOMIC DNA]</scope>
    <source>
        <strain evidence="11">DMR45628</strain>
    </source>
</reference>
<keyword evidence="6" id="KW-0943">RNA-mediated gene silencing</keyword>
<dbReference type="InterPro" id="IPR036085">
    <property type="entry name" value="PAZ_dom_sf"/>
</dbReference>
<feature type="region of interest" description="Disordered" evidence="8">
    <location>
        <begin position="82"/>
        <end position="116"/>
    </location>
</feature>
<feature type="domain" description="PAZ" evidence="9">
    <location>
        <begin position="294"/>
        <end position="407"/>
    </location>
</feature>
<feature type="compositionally biased region" description="Basic and acidic residues" evidence="8">
    <location>
        <begin position="100"/>
        <end position="113"/>
    </location>
</feature>
<dbReference type="Pfam" id="PF23278">
    <property type="entry name" value="Piwi_N"/>
    <property type="match status" value="1"/>
</dbReference>
<comment type="similarity">
    <text evidence="7">Belongs to the argonaute family. Piwi subfamily.</text>
</comment>
<dbReference type="PANTHER" id="PTHR22891">
    <property type="entry name" value="EUKARYOTIC TRANSLATION INITIATION FACTOR 2C"/>
    <property type="match status" value="1"/>
</dbReference>
<evidence type="ECO:0000256" key="6">
    <source>
        <dbReference type="ARBA" id="ARBA00023158"/>
    </source>
</evidence>
<name>A0AAW1IAD8_POPJA</name>
<keyword evidence="3" id="KW-0963">Cytoplasm</keyword>
<dbReference type="FunFam" id="3.30.420.10:FF:000014">
    <property type="entry name" value="Piwi-like RNA-mediated gene silencing 1"/>
    <property type="match status" value="1"/>
</dbReference>
<dbReference type="PROSITE" id="PS50822">
    <property type="entry name" value="PIWI"/>
    <property type="match status" value="1"/>
</dbReference>
<dbReference type="AlphaFoldDB" id="A0AAW1IAD8"/>
<dbReference type="GO" id="GO:0030154">
    <property type="term" value="P:cell differentiation"/>
    <property type="evidence" value="ECO:0007669"/>
    <property type="project" value="UniProtKB-KW"/>
</dbReference>
<dbReference type="InterPro" id="IPR003165">
    <property type="entry name" value="Piwi"/>
</dbReference>
<evidence type="ECO:0000313" key="12">
    <source>
        <dbReference type="Proteomes" id="UP001458880"/>
    </source>
</evidence>
<organism evidence="11 12">
    <name type="scientific">Popillia japonica</name>
    <name type="common">Japanese beetle</name>
    <dbReference type="NCBI Taxonomy" id="7064"/>
    <lineage>
        <taxon>Eukaryota</taxon>
        <taxon>Metazoa</taxon>
        <taxon>Ecdysozoa</taxon>
        <taxon>Arthropoda</taxon>
        <taxon>Hexapoda</taxon>
        <taxon>Insecta</taxon>
        <taxon>Pterygota</taxon>
        <taxon>Neoptera</taxon>
        <taxon>Endopterygota</taxon>
        <taxon>Coleoptera</taxon>
        <taxon>Polyphaga</taxon>
        <taxon>Scarabaeiformia</taxon>
        <taxon>Scarabaeidae</taxon>
        <taxon>Rutelinae</taxon>
        <taxon>Popillia</taxon>
    </lineage>
</organism>
<dbReference type="SUPFAM" id="SSF101690">
    <property type="entry name" value="PAZ domain"/>
    <property type="match status" value="1"/>
</dbReference>
<dbReference type="FunFam" id="2.170.260.10:FF:000003">
    <property type="entry name" value="Piwi-like RNA-mediated gene silencing 2"/>
    <property type="match status" value="1"/>
</dbReference>
<dbReference type="Pfam" id="PF02171">
    <property type="entry name" value="Piwi"/>
    <property type="match status" value="1"/>
</dbReference>
<keyword evidence="12" id="KW-1185">Reference proteome</keyword>
<dbReference type="EMBL" id="JASPKY010000732">
    <property type="protein sequence ID" value="KAK9686039.1"/>
    <property type="molecule type" value="Genomic_DNA"/>
</dbReference>
<keyword evidence="4" id="KW-0221">Differentiation</keyword>
<dbReference type="CDD" id="cd04658">
    <property type="entry name" value="Piwi_piwi-like_Euk"/>
    <property type="match status" value="1"/>
</dbReference>
<dbReference type="InterPro" id="IPR003100">
    <property type="entry name" value="PAZ_dom"/>
</dbReference>
<proteinExistence type="inferred from homology"/>
<protein>
    <submittedName>
        <fullName evidence="11">PAZ domain</fullName>
    </submittedName>
</protein>
<dbReference type="GO" id="GO:0005737">
    <property type="term" value="C:cytoplasm"/>
    <property type="evidence" value="ECO:0007669"/>
    <property type="project" value="UniProtKB-SubCell"/>
</dbReference>
<evidence type="ECO:0000313" key="11">
    <source>
        <dbReference type="EMBL" id="KAK9686039.1"/>
    </source>
</evidence>
<evidence type="ECO:0000256" key="4">
    <source>
        <dbReference type="ARBA" id="ARBA00022782"/>
    </source>
</evidence>
<comment type="subcellular location">
    <subcellularLocation>
        <location evidence="1">Cytoplasm</location>
    </subcellularLocation>
</comment>
<dbReference type="SMART" id="SM00949">
    <property type="entry name" value="PAZ"/>
    <property type="match status" value="1"/>
</dbReference>
<dbReference type="GO" id="GO:0003723">
    <property type="term" value="F:RNA binding"/>
    <property type="evidence" value="ECO:0007669"/>
    <property type="project" value="UniProtKB-KW"/>
</dbReference>
<dbReference type="GO" id="GO:0140965">
    <property type="term" value="P:secondary piRNA processing"/>
    <property type="evidence" value="ECO:0007669"/>
    <property type="project" value="UniProtKB-ARBA"/>
</dbReference>
<accession>A0AAW1IAD8</accession>
<dbReference type="Gene3D" id="3.30.420.10">
    <property type="entry name" value="Ribonuclease H-like superfamily/Ribonuclease H"/>
    <property type="match status" value="1"/>
</dbReference>
<evidence type="ECO:0000259" key="10">
    <source>
        <dbReference type="PROSITE" id="PS50822"/>
    </source>
</evidence>
<sequence>MVHPGTSVVASSAARRINHPDSKDMADRPPPPRGRAALLEAFKSRLTKPGDDKPALQQEEAPKPRGRASLIARMKELKIGSATVPSSEPVTSTRIQQSVKVEDLTPRESESKPELPICSFKGTSGTSIHVTANYIRLSIEKSKGVFEYDVRFTPEIDAKQLRYKILNSQMEQMGGVRIFDGGSVLYLPIQLPDVKTVFKCKHPIQQSDVEMSINFKKAKRFGECVHLFNVLFKRVMHTLEYSRVGKNYFDGSNPSLVPQHRLEVLPGYAIAVDEYEGGLMLCLDAQHRVLRTDTALQLMNDIIRRTPERFKDEVSKQLIGSIVLTKYNNKTYIIDDILWEHTPSDTFKTHTGNDISYIDYYKNNYGIRIGDHKQPLLLHLQKVHKSKSADMEERHICLVPELCNLTGLTDAMRSDFRVMKDVAQFTRITPAQRLHALKKYVANVENCDKARKILLDWDWGMHIENATIDLNARVLTPEIIIFGNDVRHQTDSKTDWTGQLSRNSVLGSVDLDAWTIVYAEKDSRVANEFAENMTRMGKSVGMVIKKPRMHGLSNDKTNSYVNACSNVITDSLKIVVFIFPTIRQDLYSAVKKFVCVNSPIPSQCIISKTLNNQKRIRAVTLKILLQIVCKLGGSLWTLPIPCKSWMVIGIDVYHSATGGKQSVCAFVANLNDTYSRWISMVTLQEGEISTQLKINFVKALEKHREKHGSFPDKVVVFRDGVGEGQLSYCEKMEVPQFEETLRQFELDTKLCYVVVQKRINTRIFAQGQQGPVNPSPGTVVDDVITRRHLFDFYLIPQSVGQGTVTPTHYIVVANTAGIKPDHLQKLAYKLCHLYYNWSGTIRVPAPCQYAHKLAYLVGQHIGKVPSETLNTCLYYL</sequence>
<evidence type="ECO:0000256" key="3">
    <source>
        <dbReference type="ARBA" id="ARBA00022490"/>
    </source>
</evidence>
<dbReference type="Gene3D" id="2.170.260.10">
    <property type="entry name" value="paz domain"/>
    <property type="match status" value="1"/>
</dbReference>
<dbReference type="Pfam" id="PF02170">
    <property type="entry name" value="PAZ"/>
    <property type="match status" value="1"/>
</dbReference>
<dbReference type="PROSITE" id="PS50821">
    <property type="entry name" value="PAZ"/>
    <property type="match status" value="1"/>
</dbReference>
<keyword evidence="5" id="KW-0694">RNA-binding</keyword>
<dbReference type="InterPro" id="IPR012337">
    <property type="entry name" value="RNaseH-like_sf"/>
</dbReference>
<dbReference type="CDD" id="cd02845">
    <property type="entry name" value="PAZ_piwi_like"/>
    <property type="match status" value="1"/>
</dbReference>
<gene>
    <name evidence="11" type="ORF">QE152_g37485</name>
</gene>
<dbReference type="InterPro" id="IPR036397">
    <property type="entry name" value="RNaseH_sf"/>
</dbReference>
<evidence type="ECO:0000259" key="9">
    <source>
        <dbReference type="PROSITE" id="PS50821"/>
    </source>
</evidence>
<evidence type="ECO:0000256" key="8">
    <source>
        <dbReference type="SAM" id="MobiDB-lite"/>
    </source>
</evidence>
<evidence type="ECO:0000256" key="7">
    <source>
        <dbReference type="ARBA" id="ARBA00038291"/>
    </source>
</evidence>
<feature type="compositionally biased region" description="Polar residues" evidence="8">
    <location>
        <begin position="83"/>
        <end position="99"/>
    </location>
</feature>
<dbReference type="Gene3D" id="3.40.50.2300">
    <property type="match status" value="1"/>
</dbReference>
<evidence type="ECO:0000256" key="1">
    <source>
        <dbReference type="ARBA" id="ARBA00004496"/>
    </source>
</evidence>
<dbReference type="SMART" id="SM00950">
    <property type="entry name" value="Piwi"/>
    <property type="match status" value="1"/>
</dbReference>
<dbReference type="SUPFAM" id="SSF53098">
    <property type="entry name" value="Ribonuclease H-like"/>
    <property type="match status" value="1"/>
</dbReference>